<organism evidence="2 3">
    <name type="scientific">Dawidia cretensis</name>
    <dbReference type="NCBI Taxonomy" id="2782350"/>
    <lineage>
        <taxon>Bacteria</taxon>
        <taxon>Pseudomonadati</taxon>
        <taxon>Bacteroidota</taxon>
        <taxon>Cytophagia</taxon>
        <taxon>Cytophagales</taxon>
        <taxon>Chryseotaleaceae</taxon>
        <taxon>Dawidia</taxon>
    </lineage>
</organism>
<accession>A0AAP2GWD0</accession>
<dbReference type="InterPro" id="IPR013431">
    <property type="entry name" value="Delta_60_rpt"/>
</dbReference>
<dbReference type="SUPFAM" id="SSF101898">
    <property type="entry name" value="NHL repeat"/>
    <property type="match status" value="2"/>
</dbReference>
<dbReference type="InterPro" id="IPR026444">
    <property type="entry name" value="Secre_tail"/>
</dbReference>
<dbReference type="NCBIfam" id="TIGR02608">
    <property type="entry name" value="delta_60_rpt"/>
    <property type="match status" value="10"/>
</dbReference>
<keyword evidence="3" id="KW-1185">Reference proteome</keyword>
<dbReference type="RefSeq" id="WP_254087737.1">
    <property type="nucleotide sequence ID" value="NZ_JAHESE010000053.1"/>
</dbReference>
<gene>
    <name evidence="2" type="ORF">KK062_28270</name>
</gene>
<dbReference type="Pfam" id="PF17164">
    <property type="entry name" value="DUF5122"/>
    <property type="match status" value="8"/>
</dbReference>
<reference evidence="2 3" key="1">
    <citation type="submission" date="2021-05" db="EMBL/GenBank/DDBJ databases">
        <title>A Polyphasic approach of four new species of the genus Ohtaekwangia: Ohtaekwangia histidinii sp. nov., Ohtaekwangia cretensis sp. nov., Ohtaekwangia indiensis sp. nov., Ohtaekwangia reichenbachii sp. nov. from diverse environment.</title>
        <authorList>
            <person name="Octaviana S."/>
        </authorList>
    </citation>
    <scope>NUCLEOTIDE SEQUENCE [LARGE SCALE GENOMIC DNA]</scope>
    <source>
        <strain evidence="2 3">PWU5</strain>
    </source>
</reference>
<keyword evidence="1" id="KW-0732">Signal</keyword>
<dbReference type="Proteomes" id="UP001319080">
    <property type="component" value="Unassembled WGS sequence"/>
</dbReference>
<dbReference type="Gene3D" id="2.80.10.50">
    <property type="match status" value="5"/>
</dbReference>
<name>A0AAP2GWD0_9BACT</name>
<protein>
    <submittedName>
        <fullName evidence="2">T9SS type A sorting domain-containing protein</fullName>
    </submittedName>
</protein>
<evidence type="ECO:0000313" key="3">
    <source>
        <dbReference type="Proteomes" id="UP001319080"/>
    </source>
</evidence>
<comment type="caution">
    <text evidence="2">The sequence shown here is derived from an EMBL/GenBank/DDBJ whole genome shotgun (WGS) entry which is preliminary data.</text>
</comment>
<proteinExistence type="predicted"/>
<dbReference type="EMBL" id="JAHESE010000053">
    <property type="protein sequence ID" value="MBT1712170.1"/>
    <property type="molecule type" value="Genomic_DNA"/>
</dbReference>
<sequence length="1152" mass="123514">MSFNRFAAAVLCLTVLLCAIDRHAVNAQTLDKTFNTNFKQLNFDGVIRDVVFLPDNKMMLAGDFPYIDDTRVYGLARLNADGSVDKTFANLGPVDASQEKIAKIAVQPDGKVLVAGVFRERTTKTVIRGVYRYNTDGSLDAGFRTTLPDNCSSEAMVLQPDGKIVISVSYQNTNGPWKYGVVRLNADGSQDNTFQCALLSEQSILDLALEPDGQVVVAGGLASGISTALIKRYNADGSPDAAFNENAQVTDIDPYANVSNIDLLPDGSFLISGRFEHCNGVARDGMAKIDADGRVIAGFVPGYTRQTGMFHQAVRANGNIVVCASALESRVGGQRLFSVLLELNPDGSVYNTFPGLSDQTDGAMAWINGAYVAPDGKYILKCNGDVAGVPVRGITRISPDGTFDHSFRLRSGTNYTTSAAVYDFVVQPDKKIIVIGDFNFVNNLSRNYVARLKYDGSVDETFDPGTGLSGRPRDVLLQPDGKILVAGDFLFANQKLRKGLVRFHPDGRVDEGFQVSFAPYTEVFAIARQPDGKVIVKGVFPNYGTGIRLIRLNTDGTPDVTFAPAELEYIMIAKPPTADDYFYPTMYPIAVQPDGKIVTEHFRFNADGTPDASFTPSSRSYFVALLPDGKMLMRGLEDHNLFTGLCRVQANGALDIAFDPITAEDYFTAVYVQPDGRIVTSKQYNGITTTPIYTRRLTREGQVDPTFYEGVETNRIVQPERRTIGMHDDDLILMAGFKAGSNGPIERIKIDTRSAQQITATGLPAVWDFNGEAEAIALPTTSTAGLPLTYEVVSGPATVTGNMLTIQGTGTVEVRLLQTGNAVYYAATPVVYRVISARRQTIDFTAPADHVFTGAPAAVTLTATASSGLTVTFNVVAGPATVAGNILTITGTGAISVRARQPGDTEYFAADSVVRVFSSRRQQTITFDAVVPMPVSDGSQMLTAATTSGLPVSLSVVAGGASVNGSTLTLKAAGPVTVQAKQAGNDHYLPAEPVEQTFCINPDAPRVTIHTSSLTAMGTGSFQWFRNGDEIEGAVNASIDIDAPGAYTVQVTVDGCTSDFSMGVTVTDVIEESASSVVVFPNPATNRLFIQADHLPPATRVSLYSLDGVELYSQPLSALHDGHLAVGALPRGIYVLIFTHAGDTHRMTVVLE</sequence>
<dbReference type="NCBIfam" id="TIGR04183">
    <property type="entry name" value="Por_Secre_tail"/>
    <property type="match status" value="1"/>
</dbReference>
<feature type="chain" id="PRO_5042900201" evidence="1">
    <location>
        <begin position="25"/>
        <end position="1152"/>
    </location>
</feature>
<evidence type="ECO:0000313" key="2">
    <source>
        <dbReference type="EMBL" id="MBT1712170.1"/>
    </source>
</evidence>
<dbReference type="AlphaFoldDB" id="A0AAP2GWD0"/>
<evidence type="ECO:0000256" key="1">
    <source>
        <dbReference type="SAM" id="SignalP"/>
    </source>
</evidence>
<feature type="signal peptide" evidence="1">
    <location>
        <begin position="1"/>
        <end position="24"/>
    </location>
</feature>